<keyword evidence="7 10" id="KW-0653">Protein transport</keyword>
<evidence type="ECO:0000256" key="8">
    <source>
        <dbReference type="ARBA" id="ARBA00022989"/>
    </source>
</evidence>
<evidence type="ECO:0000256" key="10">
    <source>
        <dbReference type="RuleBase" id="RU003879"/>
    </source>
</evidence>
<evidence type="ECO:0000256" key="5">
    <source>
        <dbReference type="ARBA" id="ARBA00022519"/>
    </source>
</evidence>
<evidence type="ECO:0000256" key="9">
    <source>
        <dbReference type="ARBA" id="ARBA00023136"/>
    </source>
</evidence>
<comment type="subcellular location">
    <subcellularLocation>
        <location evidence="1">Cell inner membrane</location>
        <topology evidence="1">Single-pass type II membrane protein</topology>
    </subcellularLocation>
    <subcellularLocation>
        <location evidence="10">Cell membrane</location>
        <topology evidence="10">Single-pass type II membrane protein</topology>
    </subcellularLocation>
</comment>
<evidence type="ECO:0000256" key="4">
    <source>
        <dbReference type="ARBA" id="ARBA00022475"/>
    </source>
</evidence>
<evidence type="ECO:0000256" key="7">
    <source>
        <dbReference type="ARBA" id="ARBA00022927"/>
    </source>
</evidence>
<keyword evidence="8 11" id="KW-1133">Transmembrane helix</keyword>
<dbReference type="EMBL" id="PDHH01000006">
    <property type="protein sequence ID" value="PSM51596.1"/>
    <property type="molecule type" value="Genomic_DNA"/>
</dbReference>
<dbReference type="GO" id="GO:0022857">
    <property type="term" value="F:transmembrane transporter activity"/>
    <property type="evidence" value="ECO:0007669"/>
    <property type="project" value="InterPro"/>
</dbReference>
<keyword evidence="4" id="KW-1003">Cell membrane</keyword>
<evidence type="ECO:0000256" key="1">
    <source>
        <dbReference type="ARBA" id="ARBA00004249"/>
    </source>
</evidence>
<dbReference type="RefSeq" id="WP_106872216.1">
    <property type="nucleotide sequence ID" value="NZ_CP053841.1"/>
</dbReference>
<evidence type="ECO:0000256" key="6">
    <source>
        <dbReference type="ARBA" id="ARBA00022692"/>
    </source>
</evidence>
<proteinExistence type="inferred from homology"/>
<dbReference type="GO" id="GO:0005886">
    <property type="term" value="C:plasma membrane"/>
    <property type="evidence" value="ECO:0007669"/>
    <property type="project" value="UniProtKB-SubCell"/>
</dbReference>
<evidence type="ECO:0000256" key="11">
    <source>
        <dbReference type="SAM" id="Phobius"/>
    </source>
</evidence>
<evidence type="ECO:0000313" key="13">
    <source>
        <dbReference type="Proteomes" id="UP000240535"/>
    </source>
</evidence>
<name>A0A2P8QZC4_9BACT</name>
<dbReference type="GO" id="GO:0015031">
    <property type="term" value="P:protein transport"/>
    <property type="evidence" value="ECO:0007669"/>
    <property type="project" value="UniProtKB-KW"/>
</dbReference>
<comment type="caution">
    <text evidence="12">The sequence shown here is derived from an EMBL/GenBank/DDBJ whole genome shotgun (WGS) entry which is preliminary data.</text>
</comment>
<dbReference type="Pfam" id="PF02472">
    <property type="entry name" value="ExbD"/>
    <property type="match status" value="1"/>
</dbReference>
<keyword evidence="6 10" id="KW-0812">Transmembrane</keyword>
<reference evidence="13" key="1">
    <citation type="submission" date="2017-10" db="EMBL/GenBank/DDBJ databases">
        <title>Campylobacter species from seals.</title>
        <authorList>
            <person name="Gilbert M.J."/>
            <person name="Zomer A.L."/>
            <person name="Timmerman A.J."/>
            <person name="Duim B."/>
            <person name="Wagenaar J.A."/>
        </authorList>
    </citation>
    <scope>NUCLEOTIDE SEQUENCE [LARGE SCALE GENOMIC DNA]</scope>
    <source>
        <strain evidence="13">17S00004-5</strain>
    </source>
</reference>
<evidence type="ECO:0000256" key="3">
    <source>
        <dbReference type="ARBA" id="ARBA00022448"/>
    </source>
</evidence>
<evidence type="ECO:0000313" key="12">
    <source>
        <dbReference type="EMBL" id="PSM51596.1"/>
    </source>
</evidence>
<organism evidence="12 13">
    <name type="scientific">Campylobacter blaseri</name>
    <dbReference type="NCBI Taxonomy" id="2042961"/>
    <lineage>
        <taxon>Bacteria</taxon>
        <taxon>Pseudomonadati</taxon>
        <taxon>Campylobacterota</taxon>
        <taxon>Epsilonproteobacteria</taxon>
        <taxon>Campylobacterales</taxon>
        <taxon>Campylobacteraceae</taxon>
        <taxon>Campylobacter</taxon>
    </lineage>
</organism>
<gene>
    <name evidence="12" type="ORF">CQ405_07310</name>
</gene>
<dbReference type="AlphaFoldDB" id="A0A2P8QZC4"/>
<keyword evidence="5" id="KW-0997">Cell inner membrane</keyword>
<keyword evidence="13" id="KW-1185">Reference proteome</keyword>
<protein>
    <submittedName>
        <fullName evidence="12">Biopolymer transporter ExbD</fullName>
    </submittedName>
</protein>
<comment type="similarity">
    <text evidence="2 10">Belongs to the ExbD/TolR family.</text>
</comment>
<dbReference type="Gene3D" id="3.30.420.270">
    <property type="match status" value="1"/>
</dbReference>
<dbReference type="InterPro" id="IPR003400">
    <property type="entry name" value="ExbD"/>
</dbReference>
<dbReference type="PANTHER" id="PTHR30558:SF12">
    <property type="entry name" value="BIOPOLYMER TRANSPORT PROTEIN EXBD"/>
    <property type="match status" value="1"/>
</dbReference>
<dbReference type="PANTHER" id="PTHR30558">
    <property type="entry name" value="EXBD MEMBRANE COMPONENT OF PMF-DRIVEN MACROMOLECULE IMPORT SYSTEM"/>
    <property type="match status" value="1"/>
</dbReference>
<dbReference type="Proteomes" id="UP000240535">
    <property type="component" value="Unassembled WGS sequence"/>
</dbReference>
<feature type="transmembrane region" description="Helical" evidence="11">
    <location>
        <begin position="16"/>
        <end position="36"/>
    </location>
</feature>
<dbReference type="OrthoDB" id="9798629at2"/>
<evidence type="ECO:0000256" key="2">
    <source>
        <dbReference type="ARBA" id="ARBA00005811"/>
    </source>
</evidence>
<keyword evidence="9 11" id="KW-0472">Membrane</keyword>
<sequence length="131" mass="14642">MYNINNDTPELNITPLVDIMLVLLAILIVTTPAIIYEEQIALPDGSKKNISENKKTDMVVRIDSNKKVFLDNTPMALNEFPDNLALSISRYDLNAPVFIQADKNLIYNDVMFVLKILKEAGFTKVALQTAG</sequence>
<keyword evidence="3 10" id="KW-0813">Transport</keyword>
<accession>A0A2P8QZC4</accession>